<dbReference type="InterPro" id="IPR011009">
    <property type="entry name" value="Kinase-like_dom_sf"/>
</dbReference>
<proteinExistence type="inferred from homology"/>
<organism evidence="3 4">
    <name type="scientific">Erythranthe guttata</name>
    <name type="common">Yellow monkey flower</name>
    <name type="synonym">Mimulus guttatus</name>
    <dbReference type="NCBI Taxonomy" id="4155"/>
    <lineage>
        <taxon>Eukaryota</taxon>
        <taxon>Viridiplantae</taxon>
        <taxon>Streptophyta</taxon>
        <taxon>Embryophyta</taxon>
        <taxon>Tracheophyta</taxon>
        <taxon>Spermatophyta</taxon>
        <taxon>Magnoliopsida</taxon>
        <taxon>eudicotyledons</taxon>
        <taxon>Gunneridae</taxon>
        <taxon>Pentapetalae</taxon>
        <taxon>asterids</taxon>
        <taxon>lamiids</taxon>
        <taxon>Lamiales</taxon>
        <taxon>Phrymaceae</taxon>
        <taxon>Erythranthe</taxon>
    </lineage>
</organism>
<protein>
    <recommendedName>
        <fullName evidence="2">Protein kinase domain-containing protein</fullName>
    </recommendedName>
</protein>
<sequence>MPPLPGKSIRCALRSSFRNGLPGSSDVAFILSGTLKGLDHMHRVKNAVHPNVGADCIFIDGQRVVRLATRSLSYCTCDYVHLTCHVDFYVETSKCGGACGYPDWANPPELLTKKNGEGQKSNNKATDVWMFGLLAVELFYGRIPEDFRLWDIDARKKYKEKKKRNRLWSCLRREREEEEMPEEQVAACLSDDPRKSDNNKFLKKGEKERWIIVNFLRLQTQKLALINEWKLFKKLSTNIRRRIFFVAGKTSFEENFENQGSSTKGVRLCDTLLKNKIFHSM</sequence>
<feature type="domain" description="Protein kinase" evidence="2">
    <location>
        <begin position="1"/>
        <end position="211"/>
    </location>
</feature>
<evidence type="ECO:0000313" key="3">
    <source>
        <dbReference type="EMBL" id="EYU32041.1"/>
    </source>
</evidence>
<dbReference type="InterPro" id="IPR047173">
    <property type="entry name" value="STRAD_A/B-like"/>
</dbReference>
<dbReference type="GO" id="GO:0005524">
    <property type="term" value="F:ATP binding"/>
    <property type="evidence" value="ECO:0007669"/>
    <property type="project" value="InterPro"/>
</dbReference>
<dbReference type="GO" id="GO:0004672">
    <property type="term" value="F:protein kinase activity"/>
    <property type="evidence" value="ECO:0007669"/>
    <property type="project" value="InterPro"/>
</dbReference>
<comment type="similarity">
    <text evidence="1">Belongs to the protein kinase superfamily. STE Ser/Thr protein kinase family. STE20 subfamily.</text>
</comment>
<dbReference type="GO" id="GO:0043539">
    <property type="term" value="F:protein serine/threonine kinase activator activity"/>
    <property type="evidence" value="ECO:0007669"/>
    <property type="project" value="InterPro"/>
</dbReference>
<dbReference type="InterPro" id="IPR000719">
    <property type="entry name" value="Prot_kinase_dom"/>
</dbReference>
<dbReference type="STRING" id="4155.A0A022QVY7"/>
<gene>
    <name evidence="3" type="ORF">MIMGU_mgv11b020478mg</name>
</gene>
<dbReference type="PROSITE" id="PS50011">
    <property type="entry name" value="PROTEIN_KINASE_DOM"/>
    <property type="match status" value="1"/>
</dbReference>
<dbReference type="Gene3D" id="1.10.510.10">
    <property type="entry name" value="Transferase(Phosphotransferase) domain 1"/>
    <property type="match status" value="1"/>
</dbReference>
<keyword evidence="4" id="KW-1185">Reference proteome</keyword>
<dbReference type="PANTHER" id="PTHR48014:SF7">
    <property type="entry name" value="SERINE_THREONINE-PROTEIN KINASE BLUS1"/>
    <property type="match status" value="1"/>
</dbReference>
<dbReference type="AlphaFoldDB" id="A0A022QVY7"/>
<evidence type="ECO:0000259" key="2">
    <source>
        <dbReference type="PROSITE" id="PS50011"/>
    </source>
</evidence>
<evidence type="ECO:0000256" key="1">
    <source>
        <dbReference type="ARBA" id="ARBA00008874"/>
    </source>
</evidence>
<dbReference type="SUPFAM" id="SSF56112">
    <property type="entry name" value="Protein kinase-like (PK-like)"/>
    <property type="match status" value="1"/>
</dbReference>
<dbReference type="PANTHER" id="PTHR48014">
    <property type="entry name" value="SERINE/THREONINE-PROTEIN KINASE FRAY2"/>
    <property type="match status" value="1"/>
</dbReference>
<reference evidence="3 4" key="1">
    <citation type="journal article" date="2013" name="Proc. Natl. Acad. Sci. U.S.A.">
        <title>Fine-scale variation in meiotic recombination in Mimulus inferred from population shotgun sequencing.</title>
        <authorList>
            <person name="Hellsten U."/>
            <person name="Wright K.M."/>
            <person name="Jenkins J."/>
            <person name="Shu S."/>
            <person name="Yuan Y."/>
            <person name="Wessler S.R."/>
            <person name="Schmutz J."/>
            <person name="Willis J.H."/>
            <person name="Rokhsar D.S."/>
        </authorList>
    </citation>
    <scope>NUCLEOTIDE SEQUENCE [LARGE SCALE GENOMIC DNA]</scope>
    <source>
        <strain evidence="4">cv. DUN x IM62</strain>
    </source>
</reference>
<dbReference type="Proteomes" id="UP000030748">
    <property type="component" value="Unassembled WGS sequence"/>
</dbReference>
<accession>A0A022QVY7</accession>
<dbReference type="EMBL" id="KI630880">
    <property type="protein sequence ID" value="EYU32041.1"/>
    <property type="molecule type" value="Genomic_DNA"/>
</dbReference>
<dbReference type="InterPro" id="IPR001245">
    <property type="entry name" value="Ser-Thr/Tyr_kinase_cat_dom"/>
</dbReference>
<dbReference type="Pfam" id="PF07714">
    <property type="entry name" value="PK_Tyr_Ser-Thr"/>
    <property type="match status" value="1"/>
</dbReference>
<name>A0A022QVY7_ERYGU</name>
<evidence type="ECO:0000313" key="4">
    <source>
        <dbReference type="Proteomes" id="UP000030748"/>
    </source>
</evidence>